<accession>A0A8S0Z3E9</accession>
<dbReference type="OrthoDB" id="414666at2759"/>
<dbReference type="EMBL" id="CADEBC010000232">
    <property type="protein sequence ID" value="CAB3226910.1"/>
    <property type="molecule type" value="Genomic_DNA"/>
</dbReference>
<organism evidence="1 2">
    <name type="scientific">Arctia plantaginis</name>
    <name type="common">Wood tiger moth</name>
    <name type="synonym">Phalaena plantaginis</name>
    <dbReference type="NCBI Taxonomy" id="874455"/>
    <lineage>
        <taxon>Eukaryota</taxon>
        <taxon>Metazoa</taxon>
        <taxon>Ecdysozoa</taxon>
        <taxon>Arthropoda</taxon>
        <taxon>Hexapoda</taxon>
        <taxon>Insecta</taxon>
        <taxon>Pterygota</taxon>
        <taxon>Neoptera</taxon>
        <taxon>Endopterygota</taxon>
        <taxon>Lepidoptera</taxon>
        <taxon>Glossata</taxon>
        <taxon>Ditrysia</taxon>
        <taxon>Noctuoidea</taxon>
        <taxon>Erebidae</taxon>
        <taxon>Arctiinae</taxon>
        <taxon>Arctia</taxon>
    </lineage>
</organism>
<dbReference type="AlphaFoldDB" id="A0A8S0Z3E9"/>
<protein>
    <submittedName>
        <fullName evidence="1">Uncharacterized protein</fullName>
    </submittedName>
</protein>
<proteinExistence type="predicted"/>
<name>A0A8S0Z3E9_ARCPL</name>
<comment type="caution">
    <text evidence="1">The sequence shown here is derived from an EMBL/GenBank/DDBJ whole genome shotgun (WGS) entry which is preliminary data.</text>
</comment>
<reference evidence="1 2" key="1">
    <citation type="submission" date="2020-04" db="EMBL/GenBank/DDBJ databases">
        <authorList>
            <person name="Wallbank WR R."/>
            <person name="Pardo Diaz C."/>
            <person name="Kozak K."/>
            <person name="Martin S."/>
            <person name="Jiggins C."/>
            <person name="Moest M."/>
            <person name="Warren A I."/>
            <person name="Byers J.R.P. K."/>
            <person name="Montejo-Kovacevich G."/>
            <person name="Yen C E."/>
        </authorList>
    </citation>
    <scope>NUCLEOTIDE SEQUENCE [LARGE SCALE GENOMIC DNA]</scope>
</reference>
<gene>
    <name evidence="1" type="ORF">APLA_LOCUS3141</name>
</gene>
<evidence type="ECO:0000313" key="2">
    <source>
        <dbReference type="Proteomes" id="UP000494106"/>
    </source>
</evidence>
<evidence type="ECO:0000313" key="1">
    <source>
        <dbReference type="EMBL" id="CAB3226910.1"/>
    </source>
</evidence>
<sequence>MSKDTWPLVQERRQLKASGVTGAELKAKTSAVQAASRRDGNNALSKICEELEQHSDRLQTKDLHDKVQQITGQFKPEAIENAHGVTVTANKGIVDVWRE</sequence>
<keyword evidence="2" id="KW-1185">Reference proteome</keyword>
<dbReference type="Proteomes" id="UP000494106">
    <property type="component" value="Unassembled WGS sequence"/>
</dbReference>